<dbReference type="EMBL" id="KV989133">
    <property type="protein sequence ID" value="PIO14937.1"/>
    <property type="molecule type" value="Genomic_DNA"/>
</dbReference>
<protein>
    <recommendedName>
        <fullName evidence="1">RSE1/DDB1/CPSF1 C-terminal domain-containing protein</fullName>
    </recommendedName>
</protein>
<dbReference type="Proteomes" id="UP000228934">
    <property type="component" value="Unassembled WGS sequence"/>
</dbReference>
<dbReference type="PANTHER" id="PTHR10644">
    <property type="entry name" value="DNA REPAIR/RNA PROCESSING CPSF FAMILY"/>
    <property type="match status" value="1"/>
</dbReference>
<dbReference type="AlphaFoldDB" id="A0A2G9QH94"/>
<gene>
    <name evidence="2" type="ORF">AB205_0194970</name>
</gene>
<dbReference type="InterPro" id="IPR004871">
    <property type="entry name" value="RSE1/DDB1/CPSF1_C"/>
</dbReference>
<name>A0A2G9QH94_AQUCT</name>
<evidence type="ECO:0000259" key="1">
    <source>
        <dbReference type="Pfam" id="PF03178"/>
    </source>
</evidence>
<dbReference type="GO" id="GO:0003676">
    <property type="term" value="F:nucleic acid binding"/>
    <property type="evidence" value="ECO:0007669"/>
    <property type="project" value="InterPro"/>
</dbReference>
<accession>A0A2G9QH94</accession>
<evidence type="ECO:0000313" key="2">
    <source>
        <dbReference type="EMBL" id="PIO14937.1"/>
    </source>
</evidence>
<organism evidence="2 3">
    <name type="scientific">Aquarana catesbeiana</name>
    <name type="common">American bullfrog</name>
    <name type="synonym">Rana catesbeiana</name>
    <dbReference type="NCBI Taxonomy" id="8400"/>
    <lineage>
        <taxon>Eukaryota</taxon>
        <taxon>Metazoa</taxon>
        <taxon>Chordata</taxon>
        <taxon>Craniata</taxon>
        <taxon>Vertebrata</taxon>
        <taxon>Euteleostomi</taxon>
        <taxon>Amphibia</taxon>
        <taxon>Batrachia</taxon>
        <taxon>Anura</taxon>
        <taxon>Neobatrachia</taxon>
        <taxon>Ranoidea</taxon>
        <taxon>Ranidae</taxon>
        <taxon>Aquarana</taxon>
    </lineage>
</organism>
<dbReference type="InterPro" id="IPR015943">
    <property type="entry name" value="WD40/YVTN_repeat-like_dom_sf"/>
</dbReference>
<dbReference type="Pfam" id="PF03178">
    <property type="entry name" value="CPSF_A"/>
    <property type="match status" value="1"/>
</dbReference>
<dbReference type="GO" id="GO:0005634">
    <property type="term" value="C:nucleus"/>
    <property type="evidence" value="ECO:0007669"/>
    <property type="project" value="InterPro"/>
</dbReference>
<dbReference type="Gene3D" id="2.130.10.10">
    <property type="entry name" value="YVTN repeat-like/Quinoprotein amine dehydrogenase"/>
    <property type="match status" value="1"/>
</dbReference>
<reference evidence="3" key="1">
    <citation type="journal article" date="2017" name="Nat. Commun.">
        <title>The North American bullfrog draft genome provides insight into hormonal regulation of long noncoding RNA.</title>
        <authorList>
            <person name="Hammond S.A."/>
            <person name="Warren R.L."/>
            <person name="Vandervalk B.P."/>
            <person name="Kucuk E."/>
            <person name="Khan H."/>
            <person name="Gibb E.A."/>
            <person name="Pandoh P."/>
            <person name="Kirk H."/>
            <person name="Zhao Y."/>
            <person name="Jones M."/>
            <person name="Mungall A.J."/>
            <person name="Coope R."/>
            <person name="Pleasance S."/>
            <person name="Moore R.A."/>
            <person name="Holt R.A."/>
            <person name="Round J.M."/>
            <person name="Ohora S."/>
            <person name="Walle B.V."/>
            <person name="Veldhoen N."/>
            <person name="Helbing C.C."/>
            <person name="Birol I."/>
        </authorList>
    </citation>
    <scope>NUCLEOTIDE SEQUENCE [LARGE SCALE GENOMIC DNA]</scope>
</reference>
<proteinExistence type="predicted"/>
<feature type="domain" description="RSE1/DDB1/CPSF1 C-terminal" evidence="1">
    <location>
        <begin position="1"/>
        <end position="83"/>
    </location>
</feature>
<sequence length="116" mass="12976">MAFIDTQLYIHQMISVKNFILAADLMKSISLLRYQEESKTLSLVSRDVKPLEVYSVEFLVDNNQLGFLVSDRDRNLLLYMYLPAGELFLLPSMPPSVITSSPAISKSGAPCVLSMS</sequence>
<evidence type="ECO:0000313" key="3">
    <source>
        <dbReference type="Proteomes" id="UP000228934"/>
    </source>
</evidence>
<dbReference type="OrthoDB" id="6109at2759"/>
<dbReference type="InterPro" id="IPR050358">
    <property type="entry name" value="RSE1/DDB1/CFT1"/>
</dbReference>
<keyword evidence="3" id="KW-1185">Reference proteome</keyword>